<organism evidence="1 2">
    <name type="scientific">Muriicola soli</name>
    <dbReference type="NCBI Taxonomy" id="2507538"/>
    <lineage>
        <taxon>Bacteria</taxon>
        <taxon>Pseudomonadati</taxon>
        <taxon>Bacteroidota</taxon>
        <taxon>Flavobacteriia</taxon>
        <taxon>Flavobacteriales</taxon>
        <taxon>Flavobacteriaceae</taxon>
        <taxon>Muriicola</taxon>
    </lineage>
</organism>
<dbReference type="Pfam" id="PF26622">
    <property type="entry name" value="DUF8199"/>
    <property type="match status" value="1"/>
</dbReference>
<evidence type="ECO:0000313" key="1">
    <source>
        <dbReference type="EMBL" id="QBA64537.1"/>
    </source>
</evidence>
<dbReference type="EMBL" id="CP035544">
    <property type="protein sequence ID" value="QBA64537.1"/>
    <property type="molecule type" value="Genomic_DNA"/>
</dbReference>
<dbReference type="RefSeq" id="WP_129604852.1">
    <property type="nucleotide sequence ID" value="NZ_CP035544.1"/>
</dbReference>
<dbReference type="AlphaFoldDB" id="A0A411EAG7"/>
<protein>
    <submittedName>
        <fullName evidence="1">Uncharacterized protein</fullName>
    </submittedName>
</protein>
<dbReference type="InterPro" id="IPR058060">
    <property type="entry name" value="HYC_CC_PP"/>
</dbReference>
<gene>
    <name evidence="1" type="ORF">EQY75_08365</name>
</gene>
<dbReference type="NCBIfam" id="NF047658">
    <property type="entry name" value="HYC_CC_PP"/>
    <property type="match status" value="1"/>
</dbReference>
<dbReference type="Proteomes" id="UP000290889">
    <property type="component" value="Chromosome"/>
</dbReference>
<reference evidence="1 2" key="1">
    <citation type="submission" date="2019-01" db="EMBL/GenBank/DDBJ databases">
        <title>Muriicola soli sp. nov., isolated from soil.</title>
        <authorList>
            <person name="Kang H.J."/>
            <person name="Kim S.B."/>
        </authorList>
    </citation>
    <scope>NUCLEOTIDE SEQUENCE [LARGE SCALE GENOMIC DNA]</scope>
    <source>
        <strain evidence="1 2">MMS17-SY002</strain>
    </source>
</reference>
<accession>A0A411EAG7</accession>
<name>A0A411EAG7_9FLAO</name>
<dbReference type="KEGG" id="mur:EQY75_08365"/>
<keyword evidence="2" id="KW-1185">Reference proteome</keyword>
<evidence type="ECO:0000313" key="2">
    <source>
        <dbReference type="Proteomes" id="UP000290889"/>
    </source>
</evidence>
<dbReference type="InterPro" id="IPR058512">
    <property type="entry name" value="DUF8199"/>
</dbReference>
<dbReference type="OrthoDB" id="1493875at2"/>
<sequence length="139" mass="15547">MSQIEQKAKAVFFAFLVLFSTLSISADMHYCGKTLVDFKLYEEAEGCGMAMAELMGVDAESISSLMPCCSDVEIHIQGQDDLQKSSLDIDFISTTSFLSPPFITFNRTQNVSGKEIRFEEYLPPPLLVDIQILDQTFLI</sequence>
<proteinExistence type="predicted"/>